<evidence type="ECO:0008006" key="6">
    <source>
        <dbReference type="Google" id="ProtNLM"/>
    </source>
</evidence>
<evidence type="ECO:0000256" key="3">
    <source>
        <dbReference type="SAM" id="SignalP"/>
    </source>
</evidence>
<name>A0A7M5XCL0_9CNID</name>
<feature type="transmembrane region" description="Helical" evidence="2">
    <location>
        <begin position="309"/>
        <end position="333"/>
    </location>
</feature>
<feature type="region of interest" description="Disordered" evidence="1">
    <location>
        <begin position="340"/>
        <end position="381"/>
    </location>
</feature>
<keyword evidence="5" id="KW-1185">Reference proteome</keyword>
<organism evidence="4 5">
    <name type="scientific">Clytia hemisphaerica</name>
    <dbReference type="NCBI Taxonomy" id="252671"/>
    <lineage>
        <taxon>Eukaryota</taxon>
        <taxon>Metazoa</taxon>
        <taxon>Cnidaria</taxon>
        <taxon>Hydrozoa</taxon>
        <taxon>Hydroidolina</taxon>
        <taxon>Leptothecata</taxon>
        <taxon>Obeliida</taxon>
        <taxon>Clytiidae</taxon>
        <taxon>Clytia</taxon>
    </lineage>
</organism>
<dbReference type="Proteomes" id="UP000594262">
    <property type="component" value="Unplaced"/>
</dbReference>
<dbReference type="Gene3D" id="2.60.120.290">
    <property type="entry name" value="Spermadhesin, CUB domain"/>
    <property type="match status" value="1"/>
</dbReference>
<keyword evidence="2" id="KW-0812">Transmembrane</keyword>
<dbReference type="EnsemblMetazoa" id="CLYHEMT020772.1">
    <property type="protein sequence ID" value="CLYHEMP020772.1"/>
    <property type="gene ID" value="CLYHEMG020772"/>
</dbReference>
<proteinExistence type="predicted"/>
<feature type="compositionally biased region" description="Basic and acidic residues" evidence="1">
    <location>
        <begin position="417"/>
        <end position="440"/>
    </location>
</feature>
<dbReference type="SUPFAM" id="SSF49854">
    <property type="entry name" value="Spermadhesin, CUB domain"/>
    <property type="match status" value="1"/>
</dbReference>
<accession>A0A7M5XCL0</accession>
<feature type="compositionally biased region" description="Basic and acidic residues" evidence="1">
    <location>
        <begin position="340"/>
        <end position="353"/>
    </location>
</feature>
<keyword evidence="3" id="KW-0732">Signal</keyword>
<feature type="chain" id="PRO_5029604964" description="Cnidarian restricted protein" evidence="3">
    <location>
        <begin position="22"/>
        <end position="455"/>
    </location>
</feature>
<feature type="region of interest" description="Disordered" evidence="1">
    <location>
        <begin position="413"/>
        <end position="440"/>
    </location>
</feature>
<sequence>MRREIRFTFCFILIFLSTIQSNLDPSHNVNTINTTSEILYGVPCHKDIGKSSAVNFNHNSERQVFKKDKKYTSSQWVMQLRLSSINTVVNSMLVIDNSTVIEMFLDKYRVTSLTNTTVTTSKLQSIFSHIYDISITCASSTINEIAVKVQLIDTKIIGVNHKHIQPKNEHFLHTSPIGYFTSFYYPFGYKYGSRVVHKIKTFGKHKIIHIHFMDVQMTQYGFVCSSHDDNLRIRGSDQLDERFEYADTVGYTLMCHFDTPYSIEVSGYEYIFIQFNALHSTIAHRGYAIGYEIKDDVSKTNPEVSKARIIMATIVGIVFGMCLSTAVIVIVLYRKRKRKVPEDPEEMSKHTEDELSGDNTKNDENYSSNTGDEDSRQSVDICEGGTSRDFGALNGLNLEHLQRLNKLFSSTVAADGEGQKESKDEANEKDNSSQNDDEIRCESQFQSRWGFYKML</sequence>
<keyword evidence="2" id="KW-1133">Transmembrane helix</keyword>
<protein>
    <recommendedName>
        <fullName evidence="6">Cnidarian restricted protein</fullName>
    </recommendedName>
</protein>
<dbReference type="GeneID" id="136823606"/>
<keyword evidence="2" id="KW-0472">Membrane</keyword>
<reference evidence="4" key="1">
    <citation type="submission" date="2021-01" db="UniProtKB">
        <authorList>
            <consortium name="EnsemblMetazoa"/>
        </authorList>
    </citation>
    <scope>IDENTIFICATION</scope>
</reference>
<dbReference type="InterPro" id="IPR035914">
    <property type="entry name" value="Sperma_CUB_dom_sf"/>
</dbReference>
<evidence type="ECO:0000256" key="2">
    <source>
        <dbReference type="SAM" id="Phobius"/>
    </source>
</evidence>
<feature type="signal peptide" evidence="3">
    <location>
        <begin position="1"/>
        <end position="21"/>
    </location>
</feature>
<dbReference type="AlphaFoldDB" id="A0A7M5XCL0"/>
<dbReference type="RefSeq" id="XP_066935889.1">
    <property type="nucleotide sequence ID" value="XM_067079788.1"/>
</dbReference>
<evidence type="ECO:0000313" key="5">
    <source>
        <dbReference type="Proteomes" id="UP000594262"/>
    </source>
</evidence>
<evidence type="ECO:0000256" key="1">
    <source>
        <dbReference type="SAM" id="MobiDB-lite"/>
    </source>
</evidence>
<evidence type="ECO:0000313" key="4">
    <source>
        <dbReference type="EnsemblMetazoa" id="CLYHEMP020772.1"/>
    </source>
</evidence>